<name>A0A381W9T7_9ZZZZ</name>
<reference evidence="14" key="1">
    <citation type="submission" date="2018-05" db="EMBL/GenBank/DDBJ databases">
        <authorList>
            <person name="Lanie J.A."/>
            <person name="Ng W.-L."/>
            <person name="Kazmierczak K.M."/>
            <person name="Andrzejewski T.M."/>
            <person name="Davidsen T.M."/>
            <person name="Wayne K.J."/>
            <person name="Tettelin H."/>
            <person name="Glass J.I."/>
            <person name="Rusch D."/>
            <person name="Podicherti R."/>
            <person name="Tsui H.-C.T."/>
            <person name="Winkler M.E."/>
        </authorList>
    </citation>
    <scope>NUCLEOTIDE SEQUENCE</scope>
</reference>
<dbReference type="SUPFAM" id="SSF81573">
    <property type="entry name" value="F1F0 ATP synthase subunit B, membrane domain"/>
    <property type="match status" value="1"/>
</dbReference>
<proteinExistence type="inferred from homology"/>
<evidence type="ECO:0000256" key="2">
    <source>
        <dbReference type="ARBA" id="ARBA00004308"/>
    </source>
</evidence>
<evidence type="ECO:0000256" key="5">
    <source>
        <dbReference type="ARBA" id="ARBA00022547"/>
    </source>
</evidence>
<dbReference type="HAMAP" id="MF_01398">
    <property type="entry name" value="ATP_synth_b_bprime"/>
    <property type="match status" value="1"/>
</dbReference>
<dbReference type="PANTHER" id="PTHR33445:SF2">
    <property type="entry name" value="ATP SYNTHASE SUBUNIT B', CHLOROPLASTIC"/>
    <property type="match status" value="1"/>
</dbReference>
<organism evidence="14">
    <name type="scientific">marine metagenome</name>
    <dbReference type="NCBI Taxonomy" id="408172"/>
    <lineage>
        <taxon>unclassified sequences</taxon>
        <taxon>metagenomes</taxon>
        <taxon>ecological metagenomes</taxon>
    </lineage>
</organism>
<dbReference type="GO" id="GO:0045259">
    <property type="term" value="C:proton-transporting ATP synthase complex"/>
    <property type="evidence" value="ECO:0007669"/>
    <property type="project" value="UniProtKB-KW"/>
</dbReference>
<dbReference type="Pfam" id="PF00430">
    <property type="entry name" value="ATP-synt_B"/>
    <property type="match status" value="1"/>
</dbReference>
<evidence type="ECO:0000313" key="14">
    <source>
        <dbReference type="EMBL" id="SVA49255.1"/>
    </source>
</evidence>
<keyword evidence="10 13" id="KW-0472">Membrane</keyword>
<dbReference type="InterPro" id="IPR005864">
    <property type="entry name" value="ATP_synth_F0_bsu_bac"/>
</dbReference>
<evidence type="ECO:0000256" key="13">
    <source>
        <dbReference type="SAM" id="Phobius"/>
    </source>
</evidence>
<dbReference type="GO" id="GO:0046961">
    <property type="term" value="F:proton-transporting ATPase activity, rotational mechanism"/>
    <property type="evidence" value="ECO:0007669"/>
    <property type="project" value="TreeGrafter"/>
</dbReference>
<comment type="function">
    <text evidence="12">F(1)F(0) ATP synthase produces ATP from ADP in the presence of a proton or sodium gradient. F-type ATPases consist of two structural domains, F(1) containing the extramembraneous catalytic core and F(0) containing the membrane proton channel, linked together by a central stalk and a peripheral stalk. During catalysis, ATP synthesis in the catalytic domain of F(1) is coupled via a rotary mechanism of the central stalk subunits to proton translocation.</text>
</comment>
<comment type="similarity">
    <text evidence="3">Belongs to the ATPase B chain family.</text>
</comment>
<evidence type="ECO:0000256" key="9">
    <source>
        <dbReference type="ARBA" id="ARBA00023065"/>
    </source>
</evidence>
<evidence type="ECO:0000256" key="10">
    <source>
        <dbReference type="ARBA" id="ARBA00023136"/>
    </source>
</evidence>
<sequence length="166" mass="18761">MEDLGINIPSLVVFLVNFSLVLGVLYLFAFKPVLRVLDQRAETIRNSLTAADQAKKDASASEAKIQEQFADARREGQRLLDQARGQVEEFRQSEMGRARSEAEELVVRAREEIVREKEGAVEEIKNHFADLTIEAAEKVINRSLDQDGHRKLISEILEGGERERKG</sequence>
<comment type="subcellular location">
    <subcellularLocation>
        <location evidence="2">Endomembrane system</location>
    </subcellularLocation>
    <subcellularLocation>
        <location evidence="1">Membrane</location>
        <topology evidence="1">Single-pass membrane protein</topology>
    </subcellularLocation>
</comment>
<evidence type="ECO:0000256" key="3">
    <source>
        <dbReference type="ARBA" id="ARBA00005513"/>
    </source>
</evidence>
<evidence type="ECO:0000256" key="8">
    <source>
        <dbReference type="ARBA" id="ARBA00022989"/>
    </source>
</evidence>
<keyword evidence="9" id="KW-0406">Ion transport</keyword>
<dbReference type="EMBL" id="UINC01011131">
    <property type="protein sequence ID" value="SVA49255.1"/>
    <property type="molecule type" value="Genomic_DNA"/>
</dbReference>
<evidence type="ECO:0000256" key="1">
    <source>
        <dbReference type="ARBA" id="ARBA00004167"/>
    </source>
</evidence>
<keyword evidence="11" id="KW-0066">ATP synthesis</keyword>
<evidence type="ECO:0000256" key="6">
    <source>
        <dbReference type="ARBA" id="ARBA00022692"/>
    </source>
</evidence>
<dbReference type="InterPro" id="IPR002146">
    <property type="entry name" value="ATP_synth_b/b'su_bac/chlpt"/>
</dbReference>
<dbReference type="InterPro" id="IPR050059">
    <property type="entry name" value="ATP_synthase_B_chain"/>
</dbReference>
<keyword evidence="5" id="KW-0138">CF(0)</keyword>
<keyword evidence="6 13" id="KW-0812">Transmembrane</keyword>
<accession>A0A381W9T7</accession>
<dbReference type="NCBIfam" id="TIGR01144">
    <property type="entry name" value="ATP_synt_b"/>
    <property type="match status" value="1"/>
</dbReference>
<keyword evidence="8 13" id="KW-1133">Transmembrane helix</keyword>
<evidence type="ECO:0000256" key="12">
    <source>
        <dbReference type="ARBA" id="ARBA00025198"/>
    </source>
</evidence>
<gene>
    <name evidence="14" type="ORF">METZ01_LOCUS102109</name>
</gene>
<keyword evidence="4" id="KW-0813">Transport</keyword>
<dbReference type="PANTHER" id="PTHR33445">
    <property type="entry name" value="ATP SYNTHASE SUBUNIT B', CHLOROPLASTIC"/>
    <property type="match status" value="1"/>
</dbReference>
<dbReference type="InterPro" id="IPR028987">
    <property type="entry name" value="ATP_synth_B-like_membr_sf"/>
</dbReference>
<dbReference type="AlphaFoldDB" id="A0A381W9T7"/>
<evidence type="ECO:0000256" key="4">
    <source>
        <dbReference type="ARBA" id="ARBA00022448"/>
    </source>
</evidence>
<dbReference type="CDD" id="cd06503">
    <property type="entry name" value="ATP-synt_Fo_b"/>
    <property type="match status" value="1"/>
</dbReference>
<dbReference type="GO" id="GO:0015986">
    <property type="term" value="P:proton motive force-driven ATP synthesis"/>
    <property type="evidence" value="ECO:0007669"/>
    <property type="project" value="InterPro"/>
</dbReference>
<keyword evidence="7" id="KW-0375">Hydrogen ion transport</keyword>
<protein>
    <submittedName>
        <fullName evidence="14">Uncharacterized protein</fullName>
    </submittedName>
</protein>
<evidence type="ECO:0000256" key="11">
    <source>
        <dbReference type="ARBA" id="ARBA00023310"/>
    </source>
</evidence>
<dbReference type="Gene3D" id="6.10.250.1580">
    <property type="match status" value="1"/>
</dbReference>
<dbReference type="GO" id="GO:0012505">
    <property type="term" value="C:endomembrane system"/>
    <property type="evidence" value="ECO:0007669"/>
    <property type="project" value="UniProtKB-SubCell"/>
</dbReference>
<feature type="transmembrane region" description="Helical" evidence="13">
    <location>
        <begin position="6"/>
        <end position="30"/>
    </location>
</feature>
<evidence type="ECO:0000256" key="7">
    <source>
        <dbReference type="ARBA" id="ARBA00022781"/>
    </source>
</evidence>